<accession>A0AAE3BF81</accession>
<dbReference type="Proteomes" id="UP000768524">
    <property type="component" value="Unassembled WGS sequence"/>
</dbReference>
<dbReference type="InterPro" id="IPR011335">
    <property type="entry name" value="Restrct_endonuc-II-like"/>
</dbReference>
<feature type="domain" description="Restriction endonuclease type IV Mrr" evidence="1">
    <location>
        <begin position="6"/>
        <end position="69"/>
    </location>
</feature>
<name>A0AAE3BF81_9GAMM</name>
<dbReference type="GO" id="GO:0003677">
    <property type="term" value="F:DNA binding"/>
    <property type="evidence" value="ECO:0007669"/>
    <property type="project" value="InterPro"/>
</dbReference>
<dbReference type="SUPFAM" id="SSF52980">
    <property type="entry name" value="Restriction endonuclease-like"/>
    <property type="match status" value="1"/>
</dbReference>
<keyword evidence="2" id="KW-0378">Hydrolase</keyword>
<reference evidence="2" key="1">
    <citation type="submission" date="2020-07" db="EMBL/GenBank/DDBJ databases">
        <title>A pangenomic view of the genus Pectobacterium provides insights into genome organization, phylogeny, and virulence.</title>
        <authorList>
            <person name="Jonkheer E."/>
            <person name="Brankovics B."/>
            <person name="Houwers I."/>
            <person name="Van Der Wolf J."/>
            <person name="Bonants P."/>
            <person name="Vreeburg R."/>
            <person name="Bollema R."/>
            <person name="De Haan J."/>
            <person name="Berke L."/>
            <person name="De Ridder D."/>
            <person name="Smit S."/>
            <person name="Van Der Lee T.A.J."/>
        </authorList>
    </citation>
    <scope>NUCLEOTIDE SEQUENCE</scope>
    <source>
        <strain evidence="2">NAK:433</strain>
    </source>
</reference>
<dbReference type="GO" id="GO:0009307">
    <property type="term" value="P:DNA restriction-modification system"/>
    <property type="evidence" value="ECO:0007669"/>
    <property type="project" value="InterPro"/>
</dbReference>
<sequence length="329" mass="38500">MYIDAIKSLTPTQWEFFAEDVLWHIGYEIIEGPSEGNDQGKDLIVRKENITYLVSCKHYINSGKSIGTEIEKNIADRVIRHNCSGFIAFYSTNSTSNLKSQFEQFNKSVTLQIKCIEFNQSDIFDIIPTMTGFTLQKYFEEPQHLYHHINKTGWEYFPLYCQNPNCDKDIISKENILSSRIQLVRVNNILELMYGCKSCLFDFGKSAREYNSHIETYKYLDGNIDIYWWEFQQIRYIEELTDLNNCIRLCCDNLDFRGVSTSLYKSWAEVQSAILQVMIPIHWGKFIDPKRILHVPEVTGMSLTDFFLFAKKNKNLGKQLIEKATNRKT</sequence>
<keyword evidence="2" id="KW-0255">Endonuclease</keyword>
<proteinExistence type="predicted"/>
<dbReference type="RefSeq" id="WP_205559371.1">
    <property type="nucleotide sequence ID" value="NZ_JACGEP010000033.1"/>
</dbReference>
<dbReference type="InterPro" id="IPR007560">
    <property type="entry name" value="Restrct_endonuc_IV_Mrr"/>
</dbReference>
<evidence type="ECO:0000259" key="1">
    <source>
        <dbReference type="Pfam" id="PF04471"/>
    </source>
</evidence>
<dbReference type="GO" id="GO:0004519">
    <property type="term" value="F:endonuclease activity"/>
    <property type="evidence" value="ECO:0007669"/>
    <property type="project" value="UniProtKB-KW"/>
</dbReference>
<protein>
    <submittedName>
        <fullName evidence="2">Restriction endonuclease</fullName>
    </submittedName>
</protein>
<evidence type="ECO:0000313" key="2">
    <source>
        <dbReference type="EMBL" id="MBN3052419.1"/>
    </source>
</evidence>
<dbReference type="Pfam" id="PF04471">
    <property type="entry name" value="Mrr_cat"/>
    <property type="match status" value="1"/>
</dbReference>
<dbReference type="EMBL" id="JACGEP010000033">
    <property type="protein sequence ID" value="MBN3052419.1"/>
    <property type="molecule type" value="Genomic_DNA"/>
</dbReference>
<comment type="caution">
    <text evidence="2">The sequence shown here is derived from an EMBL/GenBank/DDBJ whole genome shotgun (WGS) entry which is preliminary data.</text>
</comment>
<evidence type="ECO:0000313" key="3">
    <source>
        <dbReference type="Proteomes" id="UP000768524"/>
    </source>
</evidence>
<gene>
    <name evidence="2" type="ORF">H4F45_13265</name>
</gene>
<keyword evidence="2" id="KW-0540">Nuclease</keyword>
<dbReference type="AlphaFoldDB" id="A0AAE3BF81"/>
<organism evidence="2 3">
    <name type="scientific">Pectobacterium brasiliense</name>
    <dbReference type="NCBI Taxonomy" id="180957"/>
    <lineage>
        <taxon>Bacteria</taxon>
        <taxon>Pseudomonadati</taxon>
        <taxon>Pseudomonadota</taxon>
        <taxon>Gammaproteobacteria</taxon>
        <taxon>Enterobacterales</taxon>
        <taxon>Pectobacteriaceae</taxon>
        <taxon>Pectobacterium</taxon>
    </lineage>
</organism>